<evidence type="ECO:0000313" key="2">
    <source>
        <dbReference type="EMBL" id="GBG93126.1"/>
    </source>
</evidence>
<dbReference type="Gene3D" id="3.40.830.10">
    <property type="entry name" value="LigB-like"/>
    <property type="match status" value="1"/>
</dbReference>
<organism evidence="2 3">
    <name type="scientific">Chara braunii</name>
    <name type="common">Braun's stonewort</name>
    <dbReference type="NCBI Taxonomy" id="69332"/>
    <lineage>
        <taxon>Eukaryota</taxon>
        <taxon>Viridiplantae</taxon>
        <taxon>Streptophyta</taxon>
        <taxon>Charophyceae</taxon>
        <taxon>Charales</taxon>
        <taxon>Characeae</taxon>
        <taxon>Chara</taxon>
    </lineage>
</organism>
<dbReference type="Gramene" id="GBG93126">
    <property type="protein sequence ID" value="GBG93126"/>
    <property type="gene ID" value="CBR_g59364"/>
</dbReference>
<dbReference type="CDD" id="cd07361">
    <property type="entry name" value="MEMO_like"/>
    <property type="match status" value="1"/>
</dbReference>
<reference evidence="2 3" key="1">
    <citation type="journal article" date="2018" name="Cell">
        <title>The Chara Genome: Secondary Complexity and Implications for Plant Terrestrialization.</title>
        <authorList>
            <person name="Nishiyama T."/>
            <person name="Sakayama H."/>
            <person name="Vries J.D."/>
            <person name="Buschmann H."/>
            <person name="Saint-Marcoux D."/>
            <person name="Ullrich K.K."/>
            <person name="Haas F.B."/>
            <person name="Vanderstraeten L."/>
            <person name="Becker D."/>
            <person name="Lang D."/>
            <person name="Vosolsobe S."/>
            <person name="Rombauts S."/>
            <person name="Wilhelmsson P.K.I."/>
            <person name="Janitza P."/>
            <person name="Kern R."/>
            <person name="Heyl A."/>
            <person name="Rumpler F."/>
            <person name="Villalobos L.I.A.C."/>
            <person name="Clay J.M."/>
            <person name="Skokan R."/>
            <person name="Toyoda A."/>
            <person name="Suzuki Y."/>
            <person name="Kagoshima H."/>
            <person name="Schijlen E."/>
            <person name="Tajeshwar N."/>
            <person name="Catarino B."/>
            <person name="Hetherington A.J."/>
            <person name="Saltykova A."/>
            <person name="Bonnot C."/>
            <person name="Breuninger H."/>
            <person name="Symeonidi A."/>
            <person name="Radhakrishnan G.V."/>
            <person name="Van Nieuwerburgh F."/>
            <person name="Deforce D."/>
            <person name="Chang C."/>
            <person name="Karol K.G."/>
            <person name="Hedrich R."/>
            <person name="Ulvskov P."/>
            <person name="Glockner G."/>
            <person name="Delwiche C.F."/>
            <person name="Petrasek J."/>
            <person name="Van de Peer Y."/>
            <person name="Friml J."/>
            <person name="Beilby M."/>
            <person name="Dolan L."/>
            <person name="Kohara Y."/>
            <person name="Sugano S."/>
            <person name="Fujiyama A."/>
            <person name="Delaux P.-M."/>
            <person name="Quint M."/>
            <person name="TheiBen G."/>
            <person name="Hagemann M."/>
            <person name="Harholt J."/>
            <person name="Dunand C."/>
            <person name="Zachgo S."/>
            <person name="Langdale J."/>
            <person name="Maumus F."/>
            <person name="Straeten D.V.D."/>
            <person name="Gould S.B."/>
            <person name="Rensing S.A."/>
        </authorList>
    </citation>
    <scope>NUCLEOTIDE SEQUENCE [LARGE SCALE GENOMIC DNA]</scope>
    <source>
        <strain evidence="2 3">S276</strain>
    </source>
</reference>
<dbReference type="OrthoDB" id="417112at2759"/>
<evidence type="ECO:0008006" key="4">
    <source>
        <dbReference type="Google" id="ProtNLM"/>
    </source>
</evidence>
<dbReference type="AlphaFoldDB" id="A0A388MEX7"/>
<dbReference type="PANTHER" id="PTHR11060">
    <property type="entry name" value="PROTEIN MEMO1"/>
    <property type="match status" value="1"/>
</dbReference>
<dbReference type="InterPro" id="IPR002737">
    <property type="entry name" value="MEMO1_fam"/>
</dbReference>
<sequence length="306" mass="34942">MWSPRGKGFPRDRVIYRDATHAGSWYTDNPRLLSQELEAWLAATAVLKSDSAQAAIAPHAGYRYSGRCAAYAFAHINPKNISRVFLLGPSHHYFTRRCALSRASAYRTPLGDIPIDEEVYRELWATGQFEEMSRDVDEAEHSMEMHLPYLYKVFEGHHFTLVPILVGALSPEAEERYGTLLSKYMDDPSNFFSISSDFCHWGTRFNYTRHEKKREPIYKAIEALDHRGMDLIEIGDPEAFTEYLQESENTICGRHPIGILLHILKKCRPGLRMKFVQYEQSSHCKTLRDSSVSYAAAVTIPKTNGA</sequence>
<keyword evidence="3" id="KW-1185">Reference proteome</keyword>
<evidence type="ECO:0000313" key="3">
    <source>
        <dbReference type="Proteomes" id="UP000265515"/>
    </source>
</evidence>
<dbReference type="Proteomes" id="UP000265515">
    <property type="component" value="Unassembled WGS sequence"/>
</dbReference>
<name>A0A388MEX7_CHABU</name>
<dbReference type="Pfam" id="PF01875">
    <property type="entry name" value="Memo"/>
    <property type="match status" value="1"/>
</dbReference>
<dbReference type="EMBL" id="BFEA01001250">
    <property type="protein sequence ID" value="GBG93126.1"/>
    <property type="molecule type" value="Genomic_DNA"/>
</dbReference>
<accession>A0A388MEX7</accession>
<dbReference type="PANTHER" id="PTHR11060:SF0">
    <property type="entry name" value="PROTEIN MEMO1"/>
    <property type="match status" value="1"/>
</dbReference>
<comment type="similarity">
    <text evidence="1">Belongs to the MEMO1 family.</text>
</comment>
<evidence type="ECO:0000256" key="1">
    <source>
        <dbReference type="ARBA" id="ARBA00006315"/>
    </source>
</evidence>
<protein>
    <recommendedName>
        <fullName evidence="4">Protein MEMO1</fullName>
    </recommendedName>
</protein>
<dbReference type="HAMAP" id="MF_00055">
    <property type="entry name" value="MEMO1"/>
    <property type="match status" value="1"/>
</dbReference>
<comment type="caution">
    <text evidence="2">The sequence shown here is derived from an EMBL/GenBank/DDBJ whole genome shotgun (WGS) entry which is preliminary data.</text>
</comment>
<dbReference type="NCBIfam" id="TIGR04336">
    <property type="entry name" value="AmmeMemoSam_B"/>
    <property type="match status" value="1"/>
</dbReference>
<proteinExistence type="inferred from homology"/>
<dbReference type="OMA" id="EQEAQYG"/>
<dbReference type="STRING" id="69332.A0A388MEX7"/>
<gene>
    <name evidence="2" type="ORF">CBR_g59364</name>
</gene>